<proteinExistence type="predicted"/>
<name>A0ABP2KQJ3_STRVE</name>
<sequence length="154" mass="18094">MQSDGEYEGIPASWQAAKFADIQTFSDDSDITSGVFQVNSHNDYDYDLHLTNNKGTIEVTTGSGKDKKELQFTEFARTYYRYEKLKKTDNQKRYKDFYKIGTVSTKLGTYNLYLEMNQDWVDDYQKDPTNVDYRLLIFGDKLTPKEAYEKAYHY</sequence>
<evidence type="ECO:0000313" key="1">
    <source>
        <dbReference type="EMBL" id="EFX96620.1"/>
    </source>
</evidence>
<comment type="caution">
    <text evidence="1">The sequence shown here is derived from an EMBL/GenBank/DDBJ whole genome shotgun (WGS) entry which is preliminary data.</text>
</comment>
<dbReference type="EMBL" id="AEVI01000016">
    <property type="protein sequence ID" value="EFX96620.1"/>
    <property type="molecule type" value="Genomic_DNA"/>
</dbReference>
<dbReference type="RefSeq" id="WP_003096451.1">
    <property type="nucleotide sequence ID" value="NZ_GL831112.1"/>
</dbReference>
<reference evidence="1 2" key="1">
    <citation type="submission" date="2011-01" db="EMBL/GenBank/DDBJ databases">
        <authorList>
            <person name="Muzny D."/>
            <person name="Qin X."/>
            <person name="Buhay C."/>
            <person name="Dugan-Rocha S."/>
            <person name="Ding Y."/>
            <person name="Chen G."/>
            <person name="Hawes A."/>
            <person name="Holder M."/>
            <person name="Jhangiani S."/>
            <person name="Johnson A."/>
            <person name="Khan Z."/>
            <person name="Li Z."/>
            <person name="Liu W."/>
            <person name="Liu X."/>
            <person name="Perez L."/>
            <person name="Shen H."/>
            <person name="Wang Q."/>
            <person name="Watt J."/>
            <person name="Xi L."/>
            <person name="Xin Y."/>
            <person name="Zhou J."/>
            <person name="Deng J."/>
            <person name="Jiang H."/>
            <person name="Liu Y."/>
            <person name="Qu J."/>
            <person name="Song X.-Z."/>
            <person name="Zhang L."/>
            <person name="Villasana D."/>
            <person name="Johnson A."/>
            <person name="Liu J."/>
            <person name="Liyanage D."/>
            <person name="Lorensuhewa L."/>
            <person name="Robinson T."/>
            <person name="Song A."/>
            <person name="Song B.-B."/>
            <person name="Dinh H."/>
            <person name="Thornton R."/>
            <person name="Coyle M."/>
            <person name="Francisco L."/>
            <person name="Jackson L."/>
            <person name="Javaid M."/>
            <person name="Korchina V."/>
            <person name="Kovar C."/>
            <person name="Mata R."/>
            <person name="Mathew T."/>
            <person name="Ngo R."/>
            <person name="Nguyen L."/>
            <person name="Nguyen N."/>
            <person name="Okwuonu G."/>
            <person name="Ongeri F."/>
            <person name="Pham C."/>
            <person name="Simmons D."/>
            <person name="Wilczek-Boney K."/>
            <person name="Hale W."/>
            <person name="Jakkamsetti A."/>
            <person name="Pham P."/>
            <person name="Ruth R."/>
            <person name="San Lucas F."/>
            <person name="Warren J."/>
            <person name="Zhang J."/>
            <person name="Zhao Z."/>
            <person name="Zhou C."/>
            <person name="Zhu D."/>
            <person name="Lee S."/>
            <person name="Bess C."/>
            <person name="Blankenburg K."/>
            <person name="Forbes L."/>
            <person name="Fu Q."/>
            <person name="Gubbala S."/>
            <person name="Hirani K."/>
            <person name="Jayaseelan J.C."/>
            <person name="Lara F."/>
            <person name="Munidasa M."/>
            <person name="Palculict T."/>
            <person name="Patil S."/>
            <person name="Pu L.-L."/>
            <person name="Saada N."/>
            <person name="Tang L."/>
            <person name="Weissenberger G."/>
            <person name="Zhu Y."/>
            <person name="Hemphill L."/>
            <person name="Shang Y."/>
            <person name="Youmans B."/>
            <person name="Ayvaz T."/>
            <person name="Ross M."/>
            <person name="Santibanez J."/>
            <person name="Aqrawi P."/>
            <person name="Gross S."/>
            <person name="Joshi V."/>
            <person name="Fowler G."/>
            <person name="Nazareth L."/>
            <person name="Reid J."/>
            <person name="Worley K."/>
            <person name="Petrosino J."/>
            <person name="Highlander S."/>
            <person name="Gibbs R."/>
        </authorList>
    </citation>
    <scope>NUCLEOTIDE SEQUENCE [LARGE SCALE GENOMIC DNA]</scope>
    <source>
        <strain evidence="1 2">ATCC 49124</strain>
    </source>
</reference>
<gene>
    <name evidence="1" type="ORF">HMPREF9425_0481</name>
</gene>
<evidence type="ECO:0000313" key="2">
    <source>
        <dbReference type="Proteomes" id="UP000003697"/>
    </source>
</evidence>
<accession>A0ABP2KQJ3</accession>
<organism evidence="1 2">
    <name type="scientific">Streptococcus vestibularis ATCC 49124</name>
    <dbReference type="NCBI Taxonomy" id="889206"/>
    <lineage>
        <taxon>Bacteria</taxon>
        <taxon>Bacillati</taxon>
        <taxon>Bacillota</taxon>
        <taxon>Bacilli</taxon>
        <taxon>Lactobacillales</taxon>
        <taxon>Streptococcaceae</taxon>
        <taxon>Streptococcus</taxon>
    </lineage>
</organism>
<protein>
    <submittedName>
        <fullName evidence="1">Uncharacterized protein</fullName>
    </submittedName>
</protein>
<dbReference type="Proteomes" id="UP000003697">
    <property type="component" value="Unassembled WGS sequence"/>
</dbReference>
<keyword evidence="2" id="KW-1185">Reference proteome</keyword>